<protein>
    <submittedName>
        <fullName evidence="1">Uncharacterized protein</fullName>
    </submittedName>
</protein>
<keyword evidence="2" id="KW-1185">Reference proteome</keyword>
<evidence type="ECO:0000313" key="1">
    <source>
        <dbReference type="EMBL" id="KRZ24211.1"/>
    </source>
</evidence>
<sequence length="33" mass="3584">MRISPPQLTSKLPGVSSLLKVVYPCLRDLSGLD</sequence>
<name>A0A0V1IN75_9BILA</name>
<dbReference type="AlphaFoldDB" id="A0A0V1IN75"/>
<proteinExistence type="predicted"/>
<evidence type="ECO:0000313" key="2">
    <source>
        <dbReference type="Proteomes" id="UP000054721"/>
    </source>
</evidence>
<dbReference type="EMBL" id="JYDW01004191">
    <property type="protein sequence ID" value="KRZ24211.1"/>
    <property type="molecule type" value="Genomic_DNA"/>
</dbReference>
<reference evidence="1 2" key="1">
    <citation type="submission" date="2015-05" db="EMBL/GenBank/DDBJ databases">
        <title>Evolution of Trichinella species and genotypes.</title>
        <authorList>
            <person name="Korhonen P.K."/>
            <person name="Edoardo P."/>
            <person name="Giuseppe L.R."/>
            <person name="Gasser R.B."/>
        </authorList>
    </citation>
    <scope>NUCLEOTIDE SEQUENCE [LARGE SCALE GENOMIC DNA]</scope>
    <source>
        <strain evidence="1">ISS10</strain>
    </source>
</reference>
<accession>A0A0V1IN75</accession>
<organism evidence="1 2">
    <name type="scientific">Trichinella nativa</name>
    <dbReference type="NCBI Taxonomy" id="6335"/>
    <lineage>
        <taxon>Eukaryota</taxon>
        <taxon>Metazoa</taxon>
        <taxon>Ecdysozoa</taxon>
        <taxon>Nematoda</taxon>
        <taxon>Enoplea</taxon>
        <taxon>Dorylaimia</taxon>
        <taxon>Trichinellida</taxon>
        <taxon>Trichinellidae</taxon>
        <taxon>Trichinella</taxon>
    </lineage>
</organism>
<dbReference type="Proteomes" id="UP000054721">
    <property type="component" value="Unassembled WGS sequence"/>
</dbReference>
<comment type="caution">
    <text evidence="1">The sequence shown here is derived from an EMBL/GenBank/DDBJ whole genome shotgun (WGS) entry which is preliminary data.</text>
</comment>
<gene>
    <name evidence="1" type="ORF">T02_831</name>
</gene>